<dbReference type="EMBL" id="AMZN01000019">
    <property type="protein sequence ID" value="ELR72532.1"/>
    <property type="molecule type" value="Genomic_DNA"/>
</dbReference>
<evidence type="ECO:0000313" key="2">
    <source>
        <dbReference type="Proteomes" id="UP000011135"/>
    </source>
</evidence>
<evidence type="ECO:0000313" key="1">
    <source>
        <dbReference type="EMBL" id="ELR72532.1"/>
    </source>
</evidence>
<reference evidence="1 2" key="1">
    <citation type="submission" date="2012-12" db="EMBL/GenBank/DDBJ databases">
        <title>Genome assembly of Fulvivirga imtechensis AK7.</title>
        <authorList>
            <person name="Nupur N."/>
            <person name="Khatri I."/>
            <person name="Kumar R."/>
            <person name="Subramanian S."/>
            <person name="Pinnaka A."/>
        </authorList>
    </citation>
    <scope>NUCLEOTIDE SEQUENCE [LARGE SCALE GENOMIC DNA]</scope>
    <source>
        <strain evidence="1 2">AK7</strain>
    </source>
</reference>
<accession>L8JZA8</accession>
<dbReference type="AlphaFoldDB" id="L8JZA8"/>
<dbReference type="Proteomes" id="UP000011135">
    <property type="component" value="Unassembled WGS sequence"/>
</dbReference>
<keyword evidence="2" id="KW-1185">Reference proteome</keyword>
<protein>
    <submittedName>
        <fullName evidence="1">Uncharacterized protein</fullName>
    </submittedName>
</protein>
<name>L8JZA8_9BACT</name>
<gene>
    <name evidence="1" type="ORF">C900_01310</name>
</gene>
<comment type="caution">
    <text evidence="1">The sequence shown here is derived from an EMBL/GenBank/DDBJ whole genome shotgun (WGS) entry which is preliminary data.</text>
</comment>
<sequence length="39" mass="4527">MIPPHPDIRQDEFFFISQLPVSQLFLSSMRYGCIAKSLN</sequence>
<proteinExistence type="predicted"/>
<organism evidence="1 2">
    <name type="scientific">Fulvivirga imtechensis AK7</name>
    <dbReference type="NCBI Taxonomy" id="1237149"/>
    <lineage>
        <taxon>Bacteria</taxon>
        <taxon>Pseudomonadati</taxon>
        <taxon>Bacteroidota</taxon>
        <taxon>Cytophagia</taxon>
        <taxon>Cytophagales</taxon>
        <taxon>Fulvivirgaceae</taxon>
        <taxon>Fulvivirga</taxon>
    </lineage>
</organism>